<reference evidence="1" key="1">
    <citation type="journal article" date="2020" name="Biotechnol. Biofuels">
        <title>New insights from the biogas microbiome by comprehensive genome-resolved metagenomics of nearly 1600 species originating from multiple anaerobic digesters.</title>
        <authorList>
            <person name="Campanaro S."/>
            <person name="Treu L."/>
            <person name="Rodriguez-R L.M."/>
            <person name="Kovalovszki A."/>
            <person name="Ziels R.M."/>
            <person name="Maus I."/>
            <person name="Zhu X."/>
            <person name="Kougias P.G."/>
            <person name="Basile A."/>
            <person name="Luo G."/>
            <person name="Schluter A."/>
            <person name="Konstantinidis K.T."/>
            <person name="Angelidaki I."/>
        </authorList>
    </citation>
    <scope>NUCLEOTIDE SEQUENCE</scope>
    <source>
        <strain evidence="1">AS06rmzACSIP_7</strain>
    </source>
</reference>
<sequence length="90" mass="10111">MSDKKRPSISEKELAEIEADVNAKLEAMGRMRDFFGSGHGVDVVALMSTWIAREIAPYEQRLGIKLRYAIETLHDGKSRFIVKDVADTEA</sequence>
<comment type="caution">
    <text evidence="1">The sequence shown here is derived from an EMBL/GenBank/DDBJ whole genome shotgun (WGS) entry which is preliminary data.</text>
</comment>
<reference evidence="1" key="2">
    <citation type="submission" date="2020-01" db="EMBL/GenBank/DDBJ databases">
        <authorList>
            <person name="Campanaro S."/>
        </authorList>
    </citation>
    <scope>NUCLEOTIDE SEQUENCE</scope>
    <source>
        <strain evidence="1">AS06rmzACSIP_7</strain>
    </source>
</reference>
<gene>
    <name evidence="1" type="ORF">GXY80_00920</name>
</gene>
<name>A0A971M0U7_9BACT</name>
<dbReference type="Proteomes" id="UP000777265">
    <property type="component" value="Unassembled WGS sequence"/>
</dbReference>
<proteinExistence type="predicted"/>
<dbReference type="EMBL" id="JAAYEE010000018">
    <property type="protein sequence ID" value="NLW34032.1"/>
    <property type="molecule type" value="Genomic_DNA"/>
</dbReference>
<evidence type="ECO:0000313" key="2">
    <source>
        <dbReference type="Proteomes" id="UP000777265"/>
    </source>
</evidence>
<organism evidence="1 2">
    <name type="scientific">Syntrophorhabdus aromaticivorans</name>
    <dbReference type="NCBI Taxonomy" id="328301"/>
    <lineage>
        <taxon>Bacteria</taxon>
        <taxon>Pseudomonadati</taxon>
        <taxon>Thermodesulfobacteriota</taxon>
        <taxon>Syntrophorhabdia</taxon>
        <taxon>Syntrophorhabdales</taxon>
        <taxon>Syntrophorhabdaceae</taxon>
        <taxon>Syntrophorhabdus</taxon>
    </lineage>
</organism>
<accession>A0A971M0U7</accession>
<protein>
    <submittedName>
        <fullName evidence="1">Uncharacterized protein</fullName>
    </submittedName>
</protein>
<evidence type="ECO:0000313" key="1">
    <source>
        <dbReference type="EMBL" id="NLW34032.1"/>
    </source>
</evidence>
<dbReference type="AlphaFoldDB" id="A0A971M0U7"/>